<evidence type="ECO:0008006" key="3">
    <source>
        <dbReference type="Google" id="ProtNLM"/>
    </source>
</evidence>
<dbReference type="EMBL" id="DTQM01000019">
    <property type="protein sequence ID" value="HGC41789.1"/>
    <property type="molecule type" value="Genomic_DNA"/>
</dbReference>
<dbReference type="InterPro" id="IPR036393">
    <property type="entry name" value="AceGlu_kinase-like_sf"/>
</dbReference>
<dbReference type="AlphaFoldDB" id="A0A8J4M4Y8"/>
<keyword evidence="1" id="KW-1133">Transmembrane helix</keyword>
<dbReference type="SUPFAM" id="SSF53633">
    <property type="entry name" value="Carbamate kinase-like"/>
    <property type="match status" value="1"/>
</dbReference>
<dbReference type="Gene3D" id="3.40.1160.10">
    <property type="entry name" value="Acetylglutamate kinase-like"/>
    <property type="match status" value="1"/>
</dbReference>
<keyword evidence="1" id="KW-0472">Membrane</keyword>
<protein>
    <recommendedName>
        <fullName evidence="3">Uridylate kinase</fullName>
    </recommendedName>
</protein>
<feature type="transmembrane region" description="Helical" evidence="1">
    <location>
        <begin position="20"/>
        <end position="43"/>
    </location>
</feature>
<evidence type="ECO:0000256" key="1">
    <source>
        <dbReference type="SAM" id="Phobius"/>
    </source>
</evidence>
<evidence type="ECO:0000313" key="2">
    <source>
        <dbReference type="EMBL" id="HGC41789.1"/>
    </source>
</evidence>
<accession>A0A8J4M4Y8</accession>
<reference evidence="2" key="1">
    <citation type="journal article" date="2020" name="mSystems">
        <title>Genome- and Community-Level Interaction Insights into Carbon Utilization and Element Cycling Functions of Hydrothermarchaeota in Hydrothermal Sediment.</title>
        <authorList>
            <person name="Zhou Z."/>
            <person name="Liu Y."/>
            <person name="Xu W."/>
            <person name="Pan J."/>
            <person name="Luo Z.H."/>
            <person name="Li M."/>
        </authorList>
    </citation>
    <scope>NUCLEOTIDE SEQUENCE</scope>
    <source>
        <strain evidence="2">SpSt-997</strain>
    </source>
</reference>
<proteinExistence type="predicted"/>
<keyword evidence="1" id="KW-0812">Transmembrane</keyword>
<gene>
    <name evidence="2" type="ORF">ENY07_00975</name>
</gene>
<comment type="caution">
    <text evidence="2">The sequence shown here is derived from an EMBL/GenBank/DDBJ whole genome shotgun (WGS) entry which is preliminary data.</text>
</comment>
<sequence length="205" mass="21858">MNRPSLVVKLGGSHLGAPSLLAWLRVIAASAPLLLVPGGGAFADTVRAMQPRLGFSDRAAHDMSLLAMNQFGRLLCDLQPGLRMASDFAAVETTIAARQVAVLAPWPMLVEEPTLPASWDVTSDSLALWFARHYRSNLLIVKRARPSGDLALETLSASAFLDRAFPRLSEGYSGAFFIAGEGDIPVHALDRIHLPGVAVPLLGLA</sequence>
<name>A0A8J4M4Y8_9PROT</name>
<organism evidence="2">
    <name type="scientific">Acidicaldus sp</name>
    <dbReference type="NCBI Taxonomy" id="1872105"/>
    <lineage>
        <taxon>Bacteria</taxon>
        <taxon>Pseudomonadati</taxon>
        <taxon>Pseudomonadota</taxon>
        <taxon>Alphaproteobacteria</taxon>
        <taxon>Acetobacterales</taxon>
        <taxon>Acetobacteraceae</taxon>
        <taxon>Acidicaldus</taxon>
    </lineage>
</organism>